<feature type="transmembrane region" description="Helical" evidence="1">
    <location>
        <begin position="137"/>
        <end position="158"/>
    </location>
</feature>
<feature type="transmembrane region" description="Helical" evidence="1">
    <location>
        <begin position="52"/>
        <end position="71"/>
    </location>
</feature>
<proteinExistence type="predicted"/>
<name>A0ABW0C7G8_9FLAO</name>
<keyword evidence="1" id="KW-0472">Membrane</keyword>
<dbReference type="EMBL" id="JBHSLA010000005">
    <property type="protein sequence ID" value="MFC5196134.1"/>
    <property type="molecule type" value="Genomic_DNA"/>
</dbReference>
<dbReference type="RefSeq" id="WP_376861385.1">
    <property type="nucleotide sequence ID" value="NZ_JBHSLA010000005.1"/>
</dbReference>
<feature type="transmembrane region" description="Helical" evidence="1">
    <location>
        <begin position="226"/>
        <end position="248"/>
    </location>
</feature>
<feature type="domain" description="DUF1206" evidence="2">
    <location>
        <begin position="12"/>
        <end position="77"/>
    </location>
</feature>
<dbReference type="InterPro" id="IPR009597">
    <property type="entry name" value="DUF1206"/>
</dbReference>
<feature type="transmembrane region" description="Helical" evidence="1">
    <location>
        <begin position="12"/>
        <end position="32"/>
    </location>
</feature>
<dbReference type="Proteomes" id="UP001596162">
    <property type="component" value="Unassembled WGS sequence"/>
</dbReference>
<feature type="domain" description="DUF1206" evidence="2">
    <location>
        <begin position="185"/>
        <end position="252"/>
    </location>
</feature>
<evidence type="ECO:0000313" key="4">
    <source>
        <dbReference type="Proteomes" id="UP001596162"/>
    </source>
</evidence>
<evidence type="ECO:0000259" key="2">
    <source>
        <dbReference type="Pfam" id="PF06724"/>
    </source>
</evidence>
<reference evidence="4" key="1">
    <citation type="journal article" date="2019" name="Int. J. Syst. Evol. Microbiol.">
        <title>The Global Catalogue of Microorganisms (GCM) 10K type strain sequencing project: providing services to taxonomists for standard genome sequencing and annotation.</title>
        <authorList>
            <consortium name="The Broad Institute Genomics Platform"/>
            <consortium name="The Broad Institute Genome Sequencing Center for Infectious Disease"/>
            <person name="Wu L."/>
            <person name="Ma J."/>
        </authorList>
    </citation>
    <scope>NUCLEOTIDE SEQUENCE [LARGE SCALE GENOMIC DNA]</scope>
    <source>
        <strain evidence="4">JCM 17978</strain>
    </source>
</reference>
<keyword evidence="1" id="KW-1133">Transmembrane helix</keyword>
<gene>
    <name evidence="3" type="ORF">ACFPH8_12395</name>
</gene>
<organism evidence="3 4">
    <name type="scientific">Bizionia hallyeonensis</name>
    <dbReference type="NCBI Taxonomy" id="1123757"/>
    <lineage>
        <taxon>Bacteria</taxon>
        <taxon>Pseudomonadati</taxon>
        <taxon>Bacteroidota</taxon>
        <taxon>Flavobacteriia</taxon>
        <taxon>Flavobacteriales</taxon>
        <taxon>Flavobacteriaceae</taxon>
        <taxon>Bizionia</taxon>
    </lineage>
</organism>
<keyword evidence="1" id="KW-0812">Transmembrane</keyword>
<feature type="transmembrane region" description="Helical" evidence="1">
    <location>
        <begin position="178"/>
        <end position="206"/>
    </location>
</feature>
<feature type="transmembrane region" description="Helical" evidence="1">
    <location>
        <begin position="91"/>
        <end position="117"/>
    </location>
</feature>
<keyword evidence="4" id="KW-1185">Reference proteome</keyword>
<comment type="caution">
    <text evidence="3">The sequence shown here is derived from an EMBL/GenBank/DDBJ whole genome shotgun (WGS) entry which is preliminary data.</text>
</comment>
<dbReference type="Pfam" id="PF06724">
    <property type="entry name" value="DUF1206"/>
    <property type="match status" value="2"/>
</dbReference>
<evidence type="ECO:0000313" key="3">
    <source>
        <dbReference type="EMBL" id="MFC5196134.1"/>
    </source>
</evidence>
<protein>
    <submittedName>
        <fullName evidence="3">DUF1206 domain-containing protein</fullName>
    </submittedName>
</protein>
<sequence>MATKKENIARVGLSTIGFVYILVGVLTALEAFNLGGREVGTKGAIGFLSGQPIAKILWAAMAIGLFSYTFWRFYQTFADSRNLGTDLNALFVRAGFFTGGLFYGSLGFIATQLLIGAGYDAQQDSVVKLLNSSFGNISAVIIGLIFGGKALFEIYFILSNQFKKNVQSSKMKPKVQKLLLNLGVIGHSARGIIFGIMSFLTIRTGLTFRNEKMSKLTDAFQFIDQNFGAFVLALIAVGMSCYGLFMLVKARYLYINMN</sequence>
<accession>A0ABW0C7G8</accession>
<evidence type="ECO:0000256" key="1">
    <source>
        <dbReference type="SAM" id="Phobius"/>
    </source>
</evidence>